<protein>
    <recommendedName>
        <fullName evidence="3">Tc1-like transposase DDE domain-containing protein</fullName>
    </recommendedName>
</protein>
<evidence type="ECO:0000313" key="1">
    <source>
        <dbReference type="EMBL" id="KAE9522520.1"/>
    </source>
</evidence>
<proteinExistence type="predicted"/>
<dbReference type="InterPro" id="IPR036397">
    <property type="entry name" value="RNaseH_sf"/>
</dbReference>
<name>A0A6G0SVV4_APHGL</name>
<dbReference type="OrthoDB" id="6618660at2759"/>
<gene>
    <name evidence="1" type="ORF">AGLY_017085</name>
</gene>
<dbReference type="GO" id="GO:0003676">
    <property type="term" value="F:nucleic acid binding"/>
    <property type="evidence" value="ECO:0007669"/>
    <property type="project" value="InterPro"/>
</dbReference>
<accession>A0A6G0SVV4</accession>
<dbReference type="AlphaFoldDB" id="A0A6G0SVV4"/>
<reference evidence="1 2" key="1">
    <citation type="submission" date="2019-08" db="EMBL/GenBank/DDBJ databases">
        <title>The genome of the soybean aphid Biotype 1, its phylome, world population structure and adaptation to the North American continent.</title>
        <authorList>
            <person name="Giordano R."/>
            <person name="Donthu R.K."/>
            <person name="Hernandez A.G."/>
            <person name="Wright C.L."/>
            <person name="Zimin A.V."/>
        </authorList>
    </citation>
    <scope>NUCLEOTIDE SEQUENCE [LARGE SCALE GENOMIC DNA]</scope>
    <source>
        <tissue evidence="1">Whole aphids</tissue>
    </source>
</reference>
<dbReference type="Gene3D" id="3.30.420.10">
    <property type="entry name" value="Ribonuclease H-like superfamily/Ribonuclease H"/>
    <property type="match status" value="1"/>
</dbReference>
<comment type="caution">
    <text evidence="1">The sequence shown here is derived from an EMBL/GenBank/DDBJ whole genome shotgun (WGS) entry which is preliminary data.</text>
</comment>
<organism evidence="1 2">
    <name type="scientific">Aphis glycines</name>
    <name type="common">Soybean aphid</name>
    <dbReference type="NCBI Taxonomy" id="307491"/>
    <lineage>
        <taxon>Eukaryota</taxon>
        <taxon>Metazoa</taxon>
        <taxon>Ecdysozoa</taxon>
        <taxon>Arthropoda</taxon>
        <taxon>Hexapoda</taxon>
        <taxon>Insecta</taxon>
        <taxon>Pterygota</taxon>
        <taxon>Neoptera</taxon>
        <taxon>Paraneoptera</taxon>
        <taxon>Hemiptera</taxon>
        <taxon>Sternorrhyncha</taxon>
        <taxon>Aphidomorpha</taxon>
        <taxon>Aphidoidea</taxon>
        <taxon>Aphididae</taxon>
        <taxon>Aphidini</taxon>
        <taxon>Aphis</taxon>
        <taxon>Aphis</taxon>
    </lineage>
</organism>
<evidence type="ECO:0008006" key="3">
    <source>
        <dbReference type="Google" id="ProtNLM"/>
    </source>
</evidence>
<sequence length="221" mass="26005">MLSPDWIRHITLFHRRRSSSAPSRHDIDKDTSNKLKDWLNSPTLWNTFDDDILYRDHISMYKFLVFFNKSVKDTEKLINIFEAIKRPVLSIEVKILCELREKVKLTIPEEKKYKLNEVALQMGHEVIRFSPYRYQYNPIDLIWEQVKGEVAKKNTFKMADALDAIINEVKTKCGKHCSKLEDMDLVKEGLRNEILETVILTINPDESSTDEDENDNDELLC</sequence>
<evidence type="ECO:0000313" key="2">
    <source>
        <dbReference type="Proteomes" id="UP000475862"/>
    </source>
</evidence>
<keyword evidence="2" id="KW-1185">Reference proteome</keyword>
<dbReference type="EMBL" id="VYZN01001098">
    <property type="protein sequence ID" value="KAE9522520.1"/>
    <property type="molecule type" value="Genomic_DNA"/>
</dbReference>
<dbReference type="Proteomes" id="UP000475862">
    <property type="component" value="Unassembled WGS sequence"/>
</dbReference>